<name>A0A8S3UWX0_MYTED</name>
<dbReference type="GO" id="GO:0005525">
    <property type="term" value="F:GTP binding"/>
    <property type="evidence" value="ECO:0007669"/>
    <property type="project" value="InterPro"/>
</dbReference>
<dbReference type="AlphaFoldDB" id="A0A8S3UWX0"/>
<feature type="domain" description="VLIG-type G" evidence="1">
    <location>
        <begin position="1"/>
        <end position="99"/>
    </location>
</feature>
<dbReference type="Proteomes" id="UP000683360">
    <property type="component" value="Unassembled WGS sequence"/>
</dbReference>
<evidence type="ECO:0000259" key="1">
    <source>
        <dbReference type="PROSITE" id="PS51717"/>
    </source>
</evidence>
<dbReference type="PANTHER" id="PTHR14819:SF25">
    <property type="entry name" value="CHROMOSOME UNDETERMINED SCAFFOLD_52, WHOLE GENOME SHOTGUN SEQUENCE"/>
    <property type="match status" value="1"/>
</dbReference>
<reference evidence="2" key="1">
    <citation type="submission" date="2021-03" db="EMBL/GenBank/DDBJ databases">
        <authorList>
            <person name="Bekaert M."/>
        </authorList>
    </citation>
    <scope>NUCLEOTIDE SEQUENCE</scope>
</reference>
<dbReference type="PANTHER" id="PTHR14819">
    <property type="entry name" value="GTP-BINDING"/>
    <property type="match status" value="1"/>
</dbReference>
<evidence type="ECO:0000313" key="3">
    <source>
        <dbReference type="Proteomes" id="UP000683360"/>
    </source>
</evidence>
<gene>
    <name evidence="2" type="ORF">MEDL_59065</name>
</gene>
<dbReference type="EMBL" id="CAJPWZ010002891">
    <property type="protein sequence ID" value="CAG2247145.1"/>
    <property type="molecule type" value="Genomic_DNA"/>
</dbReference>
<organism evidence="2 3">
    <name type="scientific">Mytilus edulis</name>
    <name type="common">Blue mussel</name>
    <dbReference type="NCBI Taxonomy" id="6550"/>
    <lineage>
        <taxon>Eukaryota</taxon>
        <taxon>Metazoa</taxon>
        <taxon>Spiralia</taxon>
        <taxon>Lophotrochozoa</taxon>
        <taxon>Mollusca</taxon>
        <taxon>Bivalvia</taxon>
        <taxon>Autobranchia</taxon>
        <taxon>Pteriomorphia</taxon>
        <taxon>Mytilida</taxon>
        <taxon>Mytiloidea</taxon>
        <taxon>Mytilidae</taxon>
        <taxon>Mytilinae</taxon>
        <taxon>Mytilus</taxon>
    </lineage>
</organism>
<evidence type="ECO:0000313" key="2">
    <source>
        <dbReference type="EMBL" id="CAG2247145.1"/>
    </source>
</evidence>
<protein>
    <recommendedName>
        <fullName evidence="1">VLIG-type G domain-containing protein</fullName>
    </recommendedName>
</protein>
<sequence>MQGRQKFLEILDEMTKEAADQENIADIHSFSQVINFDCNKDIKGKHKKTKEEIRIEKLRINAQKTHEMEINQRAQILATELRGDTPSEDVLKDKFNVLWETWMSNFMSEISEDRVSIKDEIESLLCEKFCSDAAFVKCEAHDSESNPDIIHADAYELIQEAIKSTLEGKYEPKLATTIVQISEDEFRVLNNLNQLEKVLI</sequence>
<dbReference type="InterPro" id="IPR052986">
    <property type="entry name" value="VLIG_GTPase"/>
</dbReference>
<proteinExistence type="predicted"/>
<keyword evidence="3" id="KW-1185">Reference proteome</keyword>
<dbReference type="PROSITE" id="PS51717">
    <property type="entry name" value="G_VLIG"/>
    <property type="match status" value="1"/>
</dbReference>
<dbReference type="InterPro" id="IPR030383">
    <property type="entry name" value="G_VLIG_dom"/>
</dbReference>
<comment type="caution">
    <text evidence="2">The sequence shown here is derived from an EMBL/GenBank/DDBJ whole genome shotgun (WGS) entry which is preliminary data.</text>
</comment>
<accession>A0A8S3UWX0</accession>